<dbReference type="InterPro" id="IPR052524">
    <property type="entry name" value="MFS_Cyanate_Porter"/>
</dbReference>
<feature type="transmembrane region" description="Helical" evidence="4">
    <location>
        <begin position="231"/>
        <end position="253"/>
    </location>
</feature>
<feature type="transmembrane region" description="Helical" evidence="4">
    <location>
        <begin position="100"/>
        <end position="117"/>
    </location>
</feature>
<dbReference type="Pfam" id="PF07690">
    <property type="entry name" value="MFS_1"/>
    <property type="match status" value="1"/>
</dbReference>
<name>A0A846N410_9PROT</name>
<dbReference type="PANTHER" id="PTHR23523">
    <property type="match status" value="1"/>
</dbReference>
<dbReference type="GO" id="GO:0022857">
    <property type="term" value="F:transmembrane transporter activity"/>
    <property type="evidence" value="ECO:0007669"/>
    <property type="project" value="InterPro"/>
</dbReference>
<dbReference type="AlphaFoldDB" id="A0A846N410"/>
<keyword evidence="2 4" id="KW-1133">Transmembrane helix</keyword>
<reference evidence="5 6" key="1">
    <citation type="submission" date="2020-03" db="EMBL/GenBank/DDBJ databases">
        <title>Genomic Encyclopedia of Type Strains, Phase IV (KMG-IV): sequencing the most valuable type-strain genomes for metagenomic binning, comparative biology and taxonomic classification.</title>
        <authorList>
            <person name="Goeker M."/>
        </authorList>
    </citation>
    <scope>NUCLEOTIDE SEQUENCE [LARGE SCALE GENOMIC DNA]</scope>
    <source>
        <strain evidence="5 6">DSM 19867</strain>
    </source>
</reference>
<evidence type="ECO:0000313" key="5">
    <source>
        <dbReference type="EMBL" id="NIK90249.1"/>
    </source>
</evidence>
<dbReference type="PANTHER" id="PTHR23523:SF2">
    <property type="entry name" value="2-NITROIMIDAZOLE TRANSPORTER"/>
    <property type="match status" value="1"/>
</dbReference>
<feature type="transmembrane region" description="Helical" evidence="4">
    <location>
        <begin position="123"/>
        <end position="146"/>
    </location>
</feature>
<feature type="transmembrane region" description="Helical" evidence="4">
    <location>
        <begin position="355"/>
        <end position="374"/>
    </location>
</feature>
<gene>
    <name evidence="5" type="ORF">FHS83_003567</name>
</gene>
<feature type="transmembrane region" description="Helical" evidence="4">
    <location>
        <begin position="386"/>
        <end position="405"/>
    </location>
</feature>
<evidence type="ECO:0000256" key="1">
    <source>
        <dbReference type="ARBA" id="ARBA00022692"/>
    </source>
</evidence>
<feature type="transmembrane region" description="Helical" evidence="4">
    <location>
        <begin position="158"/>
        <end position="180"/>
    </location>
</feature>
<protein>
    <submittedName>
        <fullName evidence="5">CP family cyanate transporter-like MFS transporter</fullName>
    </submittedName>
</protein>
<feature type="transmembrane region" description="Helical" evidence="4">
    <location>
        <begin position="186"/>
        <end position="210"/>
    </location>
</feature>
<feature type="transmembrane region" description="Helical" evidence="4">
    <location>
        <begin position="32"/>
        <end position="56"/>
    </location>
</feature>
<feature type="transmembrane region" description="Helical" evidence="4">
    <location>
        <begin position="268"/>
        <end position="290"/>
    </location>
</feature>
<organism evidence="5 6">
    <name type="scientific">Rhizomicrobium palustre</name>
    <dbReference type="NCBI Taxonomy" id="189966"/>
    <lineage>
        <taxon>Bacteria</taxon>
        <taxon>Pseudomonadati</taxon>
        <taxon>Pseudomonadota</taxon>
        <taxon>Alphaproteobacteria</taxon>
        <taxon>Micropepsales</taxon>
        <taxon>Micropepsaceae</taxon>
        <taxon>Rhizomicrobium</taxon>
    </lineage>
</organism>
<dbReference type="RefSeq" id="WP_167084631.1">
    <property type="nucleotide sequence ID" value="NZ_BAAADC010000001.1"/>
</dbReference>
<evidence type="ECO:0000313" key="6">
    <source>
        <dbReference type="Proteomes" id="UP000570514"/>
    </source>
</evidence>
<dbReference type="Gene3D" id="1.20.1250.20">
    <property type="entry name" value="MFS general substrate transporter like domains"/>
    <property type="match status" value="2"/>
</dbReference>
<keyword evidence="6" id="KW-1185">Reference proteome</keyword>
<dbReference type="Proteomes" id="UP000570514">
    <property type="component" value="Unassembled WGS sequence"/>
</dbReference>
<dbReference type="InterPro" id="IPR036259">
    <property type="entry name" value="MFS_trans_sf"/>
</dbReference>
<feature type="transmembrane region" description="Helical" evidence="4">
    <location>
        <begin position="68"/>
        <end position="93"/>
    </location>
</feature>
<feature type="transmembrane region" description="Helical" evidence="4">
    <location>
        <begin position="321"/>
        <end position="343"/>
    </location>
</feature>
<evidence type="ECO:0000256" key="4">
    <source>
        <dbReference type="SAM" id="Phobius"/>
    </source>
</evidence>
<keyword evidence="3 4" id="KW-0472">Membrane</keyword>
<comment type="caution">
    <text evidence="5">The sequence shown here is derived from an EMBL/GenBank/DDBJ whole genome shotgun (WGS) entry which is preliminary data.</text>
</comment>
<dbReference type="EMBL" id="JAASRM010000001">
    <property type="protein sequence ID" value="NIK90249.1"/>
    <property type="molecule type" value="Genomic_DNA"/>
</dbReference>
<sequence length="409" mass="43390">MRFRDVAGAIEVGMGLFTRVKTSPGEARRHKILVFAGLLLVAMILRSPLTAIAPIVGELRRDLHIDSATIGLLTGIPVLCFGLLTPFASYLIAKLSIERAIFAMLGGTFLGIVLRSLDGAGAALAGTFVLGTSLTVGNIVSLMVIARDFPRASRIVTGTYASFINVGTMASMAVTAPLASLIGWRLALGATALLVVPALLVWSLAAKHAPAEAPAQKARQTHAPTQWKRPLVWLLTAVFATHQALYYCLTAWLPDYFIQDTGMSATKAGLIAAVFQILALLGSFGVPVVARHMSLSWVLVVVGACWTITPLGLLFAPQWWFLWMLFGGFAMGGGFTAVFALIMSRARDLSENRTIAAFVQGGGYTIAATTPILMGHLHQSLNSWSLAFILLAAAGVVMTLSGIGVTKAK</sequence>
<feature type="transmembrane region" description="Helical" evidence="4">
    <location>
        <begin position="297"/>
        <end position="315"/>
    </location>
</feature>
<proteinExistence type="predicted"/>
<evidence type="ECO:0000256" key="3">
    <source>
        <dbReference type="ARBA" id="ARBA00023136"/>
    </source>
</evidence>
<dbReference type="InterPro" id="IPR011701">
    <property type="entry name" value="MFS"/>
</dbReference>
<evidence type="ECO:0000256" key="2">
    <source>
        <dbReference type="ARBA" id="ARBA00022989"/>
    </source>
</evidence>
<accession>A0A846N410</accession>
<dbReference type="SUPFAM" id="SSF103473">
    <property type="entry name" value="MFS general substrate transporter"/>
    <property type="match status" value="1"/>
</dbReference>
<keyword evidence="1 4" id="KW-0812">Transmembrane</keyword>